<dbReference type="CDD" id="cd00118">
    <property type="entry name" value="LysM"/>
    <property type="match status" value="1"/>
</dbReference>
<dbReference type="PANTHER" id="PTHR34700">
    <property type="entry name" value="POTASSIUM BINDING PROTEIN KBP"/>
    <property type="match status" value="1"/>
</dbReference>
<evidence type="ECO:0000313" key="4">
    <source>
        <dbReference type="EMBL" id="REK73320.1"/>
    </source>
</evidence>
<dbReference type="SMART" id="SM01043">
    <property type="entry name" value="BTAD"/>
    <property type="match status" value="1"/>
</dbReference>
<keyword evidence="2" id="KW-0472">Membrane</keyword>
<keyword evidence="5" id="KW-1185">Reference proteome</keyword>
<evidence type="ECO:0000256" key="1">
    <source>
        <dbReference type="SAM" id="MobiDB-lite"/>
    </source>
</evidence>
<dbReference type="OrthoDB" id="8444614at2"/>
<sequence>MPSTIESSPENRLPAVAEPEKRWALVAQGAAALVGTIAIVVGVPIGLLSAFGTPWPDEKPSAEWLTTPTTAETVLAVLAVVVWLAWAHFVVCLLVEAVAERRKSGLAPHVPGGGIGTQTLARRLISSIVLLAAVTSVGMSSANAVTASADETVQAAPTSQVVTSTVSQVVMPAELPDGTLPAVGDLERATDTDVATGVTTYYDVKPPNGRHYDTLWDIADRYLGDGRRYQEIWDLNKGVEQPDGRVLQKADLIHPGWVMKLPNDAKGPGLKVVDHATVAEVPVQTPAPASQTGATAQSASADAGAAAQADGGGLQVDGAWTPFFGVAGGLVLAGAFLGLRRRRASATAGEWWATRDPSGTDPHDPVPTPPTPGSRLRDEADVTTASWLDRAVRSLNSRPGFAAPARASLSEQGLAMVFDEAPTVEPPDGWTSSGSVWSLQRDAVVGGNGLSPLPGLVSIGRRDDGTVFLLDTESVDGVIALDGDGDVARGLALSMAVDAATHPWADDRAVTLVGFADDLSHVGSGSIRHADDVGRVLEGLDNVARYQRAACRDAGADSARAARASHPDAIDWSYQLIVCSGSPSPDELARLDELAADPTVALGVVIVGSTATSGLRLTSRPDGRVSSPMAGIDVTAQVLTVDAVHGLVALHEPAAGSQRVSMDQLVDALVAEHRVAAEHESVARVRILGPVEVSAPGEVDPGRRELLTELACFLAIHPTGVHANRISAALWPRGVEPEVRDTALAQLSTWLGSTSDGEPVLQHELGIWAFAAGAVDLDWTSFRDALNRASDDGARRATHLRAALDLVEGPAFDGIPSDRYGWLAATTLESDIAMAVNLTVLAAAEAAAVRDDEDAARAALAQGLRMAPASEELWRSRLRLESHVGSRDDLEQAVSDMYAAIAEHGSPIGSAAETDALVDELLPGYRTRVA</sequence>
<dbReference type="InterPro" id="IPR018392">
    <property type="entry name" value="LysM"/>
</dbReference>
<evidence type="ECO:0000256" key="2">
    <source>
        <dbReference type="SAM" id="Phobius"/>
    </source>
</evidence>
<dbReference type="InterPro" id="IPR005158">
    <property type="entry name" value="BTAD"/>
</dbReference>
<keyword evidence="2" id="KW-1133">Transmembrane helix</keyword>
<dbReference type="InterPro" id="IPR036779">
    <property type="entry name" value="LysM_dom_sf"/>
</dbReference>
<organism evidence="4 5">
    <name type="scientific">Aeromicrobium endophyticum</name>
    <dbReference type="NCBI Taxonomy" id="2292704"/>
    <lineage>
        <taxon>Bacteria</taxon>
        <taxon>Bacillati</taxon>
        <taxon>Actinomycetota</taxon>
        <taxon>Actinomycetes</taxon>
        <taxon>Propionibacteriales</taxon>
        <taxon>Nocardioidaceae</taxon>
        <taxon>Aeromicrobium</taxon>
    </lineage>
</organism>
<dbReference type="EMBL" id="QUBR01000001">
    <property type="protein sequence ID" value="REK73320.1"/>
    <property type="molecule type" value="Genomic_DNA"/>
</dbReference>
<name>A0A371PD53_9ACTN</name>
<keyword evidence="2" id="KW-0812">Transmembrane</keyword>
<protein>
    <submittedName>
        <fullName evidence="4">LysM peptidoglycan-binding domain-containing protein</fullName>
    </submittedName>
</protein>
<dbReference type="Gene3D" id="1.25.40.10">
    <property type="entry name" value="Tetratricopeptide repeat domain"/>
    <property type="match status" value="1"/>
</dbReference>
<dbReference type="RefSeq" id="WP_119703433.1">
    <property type="nucleotide sequence ID" value="NZ_JBHSOI010000001.1"/>
</dbReference>
<dbReference type="InterPro" id="IPR052196">
    <property type="entry name" value="Bact_Kbp"/>
</dbReference>
<feature type="region of interest" description="Disordered" evidence="1">
    <location>
        <begin position="350"/>
        <end position="380"/>
    </location>
</feature>
<dbReference type="InterPro" id="IPR011990">
    <property type="entry name" value="TPR-like_helical_dom_sf"/>
</dbReference>
<feature type="domain" description="Bacterial transcriptional activator" evidence="3">
    <location>
        <begin position="777"/>
        <end position="922"/>
    </location>
</feature>
<dbReference type="PANTHER" id="PTHR34700:SF4">
    <property type="entry name" value="PHAGE-LIKE ELEMENT PBSX PROTEIN XKDP"/>
    <property type="match status" value="1"/>
</dbReference>
<evidence type="ECO:0000259" key="3">
    <source>
        <dbReference type="SMART" id="SM01043"/>
    </source>
</evidence>
<feature type="transmembrane region" description="Helical" evidence="2">
    <location>
        <begin position="73"/>
        <end position="99"/>
    </location>
</feature>
<gene>
    <name evidence="4" type="ORF">DX116_07110</name>
</gene>
<proteinExistence type="predicted"/>
<dbReference type="Gene3D" id="3.10.350.10">
    <property type="entry name" value="LysM domain"/>
    <property type="match status" value="1"/>
</dbReference>
<dbReference type="Proteomes" id="UP000265581">
    <property type="component" value="Unassembled WGS sequence"/>
</dbReference>
<comment type="caution">
    <text evidence="4">The sequence shown here is derived from an EMBL/GenBank/DDBJ whole genome shotgun (WGS) entry which is preliminary data.</text>
</comment>
<dbReference type="AlphaFoldDB" id="A0A371PD53"/>
<feature type="transmembrane region" description="Helical" evidence="2">
    <location>
        <begin position="120"/>
        <end position="139"/>
    </location>
</feature>
<evidence type="ECO:0000313" key="5">
    <source>
        <dbReference type="Proteomes" id="UP000265581"/>
    </source>
</evidence>
<accession>A0A371PD53</accession>
<reference evidence="4 5" key="1">
    <citation type="submission" date="2018-08" db="EMBL/GenBank/DDBJ databases">
        <title>Aeromicrobium sp. M2KJ-4, whole genome shotgun sequence.</title>
        <authorList>
            <person name="Tuo L."/>
        </authorList>
    </citation>
    <scope>NUCLEOTIDE SEQUENCE [LARGE SCALE GENOMIC DNA]</scope>
    <source>
        <strain evidence="4 5">M2KJ-4</strain>
    </source>
</reference>
<feature type="transmembrane region" description="Helical" evidence="2">
    <location>
        <begin position="30"/>
        <end position="53"/>
    </location>
</feature>